<keyword evidence="13" id="KW-0436">Ligase</keyword>
<evidence type="ECO:0000259" key="12">
    <source>
        <dbReference type="PROSITE" id="PS51278"/>
    </source>
</evidence>
<keyword evidence="5 10" id="KW-0067">ATP-binding</keyword>
<sequence length="614" mass="71216">MCGIAGFCNFNLDYTKYPEYWTDTLIKMRKSIAHRGKDDSGEYLRKYVGLSHSRLSIRDQCFGKQPIIRTIDEHDYAIVYNGEIYNTEELTPELKKAGFIFETTTDTEVILYAYIHYGKDFVSKLNGIFAFAIWDGKKESLILYRDRVGVKPLFYSIKNQTLVFGSEIKALFCHPDIEPEIDINSYREIFGMGPARTPGNGVFVGINEIKPGYYAVFSKAGMAFFRYWELESKEHTDTYEDTLDKVSYLVRDAIRRQMVSDVPVCSFLSGGIDSSIVTAVASDYLSEKGLKLNTFSFDFKDNDIYFQSNAFQPERDRPYIDKMRSKYEVNHTYLECDERKLADLLYEAVDAKDLPGMADIDASLLYFCSLVKKHNKVALTGECADEIFGGYPWFYRKELLWAQGFPWSKDLSARTALLADDFINELNIEDYVSARYDESAKEVPYLAGESLEEKKRREITYLNIKWFMQTLLDRMDRASMYSGLEARVPFADHRIIEYVFNVPWDMKYKNGTEKALLREACKDLLPVEIINRKKSPYPKTYHPNYEKLLTERFLDIVNDPNSPIRPLIDKKKVKKFMEAPAVYGKPWFGQLMASPQLMAYMIQVNDWLNKYSSS</sequence>
<dbReference type="GO" id="GO:0005524">
    <property type="term" value="F:ATP binding"/>
    <property type="evidence" value="ECO:0007669"/>
    <property type="project" value="UniProtKB-KW"/>
</dbReference>
<dbReference type="PIRSF" id="PIRSF001589">
    <property type="entry name" value="Asn_synthetase_glu-h"/>
    <property type="match status" value="1"/>
</dbReference>
<dbReference type="GO" id="GO:0005829">
    <property type="term" value="C:cytosol"/>
    <property type="evidence" value="ECO:0007669"/>
    <property type="project" value="TreeGrafter"/>
</dbReference>
<dbReference type="InterPro" id="IPR051786">
    <property type="entry name" value="ASN_synthetase/amidase"/>
</dbReference>
<feature type="site" description="Important for beta-aspartyl-AMP intermediate formation" evidence="11">
    <location>
        <position position="382"/>
    </location>
</feature>
<evidence type="ECO:0000313" key="13">
    <source>
        <dbReference type="EMBL" id="CRZ35307.1"/>
    </source>
</evidence>
<evidence type="ECO:0000256" key="3">
    <source>
        <dbReference type="ARBA" id="ARBA00012737"/>
    </source>
</evidence>
<keyword evidence="6 9" id="KW-0061">Asparagine biosynthesis</keyword>
<reference evidence="13 14" key="1">
    <citation type="submission" date="2015-06" db="EMBL/GenBank/DDBJ databases">
        <authorList>
            <person name="Wibberg Daniel"/>
        </authorList>
    </citation>
    <scope>NUCLEOTIDE SEQUENCE [LARGE SCALE GENOMIC DNA]</scope>
    <source>
        <strain evidence="13 14">T3/55T</strain>
    </source>
</reference>
<dbReference type="RefSeq" id="WP_103203400.1">
    <property type="nucleotide sequence ID" value="NZ_CVTD020000024.1"/>
</dbReference>
<dbReference type="GO" id="GO:0006529">
    <property type="term" value="P:asparagine biosynthetic process"/>
    <property type="evidence" value="ECO:0007669"/>
    <property type="project" value="UniProtKB-KW"/>
</dbReference>
<evidence type="ECO:0000256" key="2">
    <source>
        <dbReference type="ARBA" id="ARBA00005752"/>
    </source>
</evidence>
<evidence type="ECO:0000256" key="6">
    <source>
        <dbReference type="ARBA" id="ARBA00022888"/>
    </source>
</evidence>
<protein>
    <recommendedName>
        <fullName evidence="3">asparagine synthase (glutamine-hydrolyzing)</fullName>
        <ecNumber evidence="3">6.3.5.4</ecNumber>
    </recommendedName>
</protein>
<dbReference type="Pfam" id="PF00733">
    <property type="entry name" value="Asn_synthase"/>
    <property type="match status" value="1"/>
</dbReference>
<keyword evidence="14" id="KW-1185">Reference proteome</keyword>
<dbReference type="GO" id="GO:0004066">
    <property type="term" value="F:asparagine synthase (glutamine-hydrolyzing) activity"/>
    <property type="evidence" value="ECO:0007669"/>
    <property type="project" value="UniProtKB-EC"/>
</dbReference>
<feature type="active site" description="For GATase activity" evidence="9">
    <location>
        <position position="2"/>
    </location>
</feature>
<dbReference type="InterPro" id="IPR029055">
    <property type="entry name" value="Ntn_hydrolases_N"/>
</dbReference>
<evidence type="ECO:0000256" key="9">
    <source>
        <dbReference type="PIRSR" id="PIRSR001589-1"/>
    </source>
</evidence>
<dbReference type="NCBIfam" id="TIGR01536">
    <property type="entry name" value="asn_synth_AEB"/>
    <property type="match status" value="1"/>
</dbReference>
<comment type="similarity">
    <text evidence="2">Belongs to the asparagine synthetase family.</text>
</comment>
<name>A0A0H5SIH8_HERHM</name>
<evidence type="ECO:0000313" key="14">
    <source>
        <dbReference type="Proteomes" id="UP000236497"/>
    </source>
</evidence>
<evidence type="ECO:0000256" key="11">
    <source>
        <dbReference type="PIRSR" id="PIRSR001589-3"/>
    </source>
</evidence>
<keyword evidence="4 10" id="KW-0547">Nucleotide-binding</keyword>
<dbReference type="InterPro" id="IPR014729">
    <property type="entry name" value="Rossmann-like_a/b/a_fold"/>
</dbReference>
<dbReference type="AlphaFoldDB" id="A0A0H5SIH8"/>
<dbReference type="Pfam" id="PF13537">
    <property type="entry name" value="GATase_7"/>
    <property type="match status" value="1"/>
</dbReference>
<dbReference type="InterPro" id="IPR006426">
    <property type="entry name" value="Asn_synth_AEB"/>
</dbReference>
<evidence type="ECO:0000256" key="5">
    <source>
        <dbReference type="ARBA" id="ARBA00022840"/>
    </source>
</evidence>
<dbReference type="OrthoDB" id="9763290at2"/>
<evidence type="ECO:0000256" key="10">
    <source>
        <dbReference type="PIRSR" id="PIRSR001589-2"/>
    </source>
</evidence>
<dbReference type="InterPro" id="IPR017932">
    <property type="entry name" value="GATase_2_dom"/>
</dbReference>
<accession>A0A0H5SIH8</accession>
<dbReference type="Gene3D" id="3.40.50.620">
    <property type="entry name" value="HUPs"/>
    <property type="match status" value="1"/>
</dbReference>
<proteinExistence type="inferred from homology"/>
<dbReference type="EMBL" id="CVTD020000024">
    <property type="protein sequence ID" value="CRZ35307.1"/>
    <property type="molecule type" value="Genomic_DNA"/>
</dbReference>
<dbReference type="SUPFAM" id="SSF56235">
    <property type="entry name" value="N-terminal nucleophile aminohydrolases (Ntn hydrolases)"/>
    <property type="match status" value="1"/>
</dbReference>
<organism evidence="13 14">
    <name type="scientific">Herbinix hemicellulosilytica</name>
    <dbReference type="NCBI Taxonomy" id="1564487"/>
    <lineage>
        <taxon>Bacteria</taxon>
        <taxon>Bacillati</taxon>
        <taxon>Bacillota</taxon>
        <taxon>Clostridia</taxon>
        <taxon>Lachnospirales</taxon>
        <taxon>Lachnospiraceae</taxon>
        <taxon>Herbinix</taxon>
    </lineage>
</organism>
<gene>
    <name evidence="13" type="primary">asnO</name>
    <name evidence="13" type="ORF">HHT355_2109</name>
</gene>
<dbReference type="PROSITE" id="PS51278">
    <property type="entry name" value="GATASE_TYPE_2"/>
    <property type="match status" value="1"/>
</dbReference>
<dbReference type="SUPFAM" id="SSF52402">
    <property type="entry name" value="Adenine nucleotide alpha hydrolases-like"/>
    <property type="match status" value="1"/>
</dbReference>
<comment type="catalytic activity">
    <reaction evidence="8">
        <text>L-aspartate + L-glutamine + ATP + H2O = L-asparagine + L-glutamate + AMP + diphosphate + H(+)</text>
        <dbReference type="Rhea" id="RHEA:12228"/>
        <dbReference type="ChEBI" id="CHEBI:15377"/>
        <dbReference type="ChEBI" id="CHEBI:15378"/>
        <dbReference type="ChEBI" id="CHEBI:29985"/>
        <dbReference type="ChEBI" id="CHEBI:29991"/>
        <dbReference type="ChEBI" id="CHEBI:30616"/>
        <dbReference type="ChEBI" id="CHEBI:33019"/>
        <dbReference type="ChEBI" id="CHEBI:58048"/>
        <dbReference type="ChEBI" id="CHEBI:58359"/>
        <dbReference type="ChEBI" id="CHEBI:456215"/>
        <dbReference type="EC" id="6.3.5.4"/>
    </reaction>
</comment>
<evidence type="ECO:0000256" key="8">
    <source>
        <dbReference type="ARBA" id="ARBA00048741"/>
    </source>
</evidence>
<evidence type="ECO:0000256" key="7">
    <source>
        <dbReference type="ARBA" id="ARBA00022962"/>
    </source>
</evidence>
<feature type="domain" description="Glutamine amidotransferase type-2" evidence="12">
    <location>
        <begin position="2"/>
        <end position="220"/>
    </location>
</feature>
<dbReference type="Proteomes" id="UP000236497">
    <property type="component" value="Unassembled WGS sequence"/>
</dbReference>
<dbReference type="PANTHER" id="PTHR43284:SF1">
    <property type="entry name" value="ASPARAGINE SYNTHETASE"/>
    <property type="match status" value="1"/>
</dbReference>
<keyword evidence="7 9" id="KW-0315">Glutamine amidotransferase</keyword>
<evidence type="ECO:0000256" key="4">
    <source>
        <dbReference type="ARBA" id="ARBA00022741"/>
    </source>
</evidence>
<feature type="binding site" evidence="10">
    <location>
        <position position="106"/>
    </location>
    <ligand>
        <name>L-glutamine</name>
        <dbReference type="ChEBI" id="CHEBI:58359"/>
    </ligand>
</feature>
<dbReference type="PANTHER" id="PTHR43284">
    <property type="entry name" value="ASPARAGINE SYNTHETASE (GLUTAMINE-HYDROLYZING)"/>
    <property type="match status" value="1"/>
</dbReference>
<dbReference type="Gene3D" id="3.60.20.10">
    <property type="entry name" value="Glutamine Phosphoribosylpyrophosphate, subunit 1, domain 1"/>
    <property type="match status" value="1"/>
</dbReference>
<dbReference type="EC" id="6.3.5.4" evidence="3"/>
<dbReference type="InterPro" id="IPR033738">
    <property type="entry name" value="AsnB_N"/>
</dbReference>
<comment type="pathway">
    <text evidence="1">Amino-acid biosynthesis; L-asparagine biosynthesis; L-asparagine from L-aspartate (L-Gln route): step 1/1.</text>
</comment>
<dbReference type="CDD" id="cd01991">
    <property type="entry name" value="Asn_synthase_B_C"/>
    <property type="match status" value="1"/>
</dbReference>
<evidence type="ECO:0000256" key="1">
    <source>
        <dbReference type="ARBA" id="ARBA00005187"/>
    </source>
</evidence>
<dbReference type="CDD" id="cd00712">
    <property type="entry name" value="AsnB"/>
    <property type="match status" value="1"/>
</dbReference>
<keyword evidence="9" id="KW-0028">Amino-acid biosynthesis</keyword>
<dbReference type="InterPro" id="IPR001962">
    <property type="entry name" value="Asn_synthase"/>
</dbReference>